<feature type="compositionally biased region" description="Polar residues" evidence="1">
    <location>
        <begin position="489"/>
        <end position="501"/>
    </location>
</feature>
<feature type="compositionally biased region" description="Acidic residues" evidence="1">
    <location>
        <begin position="434"/>
        <end position="464"/>
    </location>
</feature>
<dbReference type="InterPro" id="IPR010770">
    <property type="entry name" value="Ecd"/>
</dbReference>
<dbReference type="GO" id="GO:0005634">
    <property type="term" value="C:nucleus"/>
    <property type="evidence" value="ECO:0007669"/>
    <property type="project" value="TreeGrafter"/>
</dbReference>
<dbReference type="Pfam" id="PF07093">
    <property type="entry name" value="SGT1"/>
    <property type="match status" value="2"/>
</dbReference>
<dbReference type="PANTHER" id="PTHR13060">
    <property type="entry name" value="SGT1 PROTEIN HSGT1 SUPPRESSOR OF GCR2"/>
    <property type="match status" value="1"/>
</dbReference>
<feature type="region of interest" description="Disordered" evidence="1">
    <location>
        <begin position="561"/>
        <end position="585"/>
    </location>
</feature>
<evidence type="ECO:0000313" key="2">
    <source>
        <dbReference type="EMBL" id="RWA06563.1"/>
    </source>
</evidence>
<organism evidence="2 3">
    <name type="scientific">Xylaria grammica</name>
    <dbReference type="NCBI Taxonomy" id="363999"/>
    <lineage>
        <taxon>Eukaryota</taxon>
        <taxon>Fungi</taxon>
        <taxon>Dikarya</taxon>
        <taxon>Ascomycota</taxon>
        <taxon>Pezizomycotina</taxon>
        <taxon>Sordariomycetes</taxon>
        <taxon>Xylariomycetidae</taxon>
        <taxon>Xylariales</taxon>
        <taxon>Xylariaceae</taxon>
        <taxon>Xylaria</taxon>
    </lineage>
</organism>
<reference evidence="2 3" key="1">
    <citation type="submission" date="2018-12" db="EMBL/GenBank/DDBJ databases">
        <title>Draft genome sequence of Xylaria grammica IHI A82.</title>
        <authorList>
            <person name="Buettner E."/>
            <person name="Kellner H."/>
        </authorList>
    </citation>
    <scope>NUCLEOTIDE SEQUENCE [LARGE SCALE GENOMIC DNA]</scope>
    <source>
        <strain evidence="2 3">IHI A82</strain>
    </source>
</reference>
<feature type="region of interest" description="Disordered" evidence="1">
    <location>
        <begin position="431"/>
        <end position="525"/>
    </location>
</feature>
<evidence type="ECO:0000313" key="3">
    <source>
        <dbReference type="Proteomes" id="UP000286045"/>
    </source>
</evidence>
<dbReference type="EMBL" id="RYZI01000326">
    <property type="protein sequence ID" value="RWA06563.1"/>
    <property type="molecule type" value="Genomic_DNA"/>
</dbReference>
<feature type="compositionally biased region" description="Basic and acidic residues" evidence="1">
    <location>
        <begin position="465"/>
        <end position="479"/>
    </location>
</feature>
<dbReference type="PANTHER" id="PTHR13060:SF0">
    <property type="entry name" value="PROTEIN ECDYSONELESS HOMOLOG"/>
    <property type="match status" value="1"/>
</dbReference>
<protein>
    <submittedName>
        <fullName evidence="2">Uncharacterized protein</fullName>
    </submittedName>
</protein>
<dbReference type="AlphaFoldDB" id="A0A439CWI9"/>
<feature type="compositionally biased region" description="Acidic residues" evidence="1">
    <location>
        <begin position="514"/>
        <end position="525"/>
    </location>
</feature>
<name>A0A439CWI9_9PEZI</name>
<evidence type="ECO:0000256" key="1">
    <source>
        <dbReference type="SAM" id="MobiDB-lite"/>
    </source>
</evidence>
<sequence>MDSQEGNRLFQDGVDPFPRSLPENCVEYMLFVLDSTLEPRGLLTELENIRKTAMQLCAATAKDYIWQRDSFQLQTKREDGLVYLHGTTDYGDSIEDEWLIVYLLRRLTITFPSLWVRVFDSDGEFLLVEAANVVPKWLSPEIDGNRAWIHQGKLQLLPLSAAPGTKRSLSLVEAVSHIRLHPEALVHSPFVEAEAFYRLEKYPENIKDLMHHSLITLPRKLAYILHEQPAAIAPAIEAFYLRDPVAIKPLMASSPDLHFPPNDLVTVSVRFTKVLFAQVKSQRFGAPPLWRTVIKSTEDESNSASEREQKESARLELGMKVTSGFEMLAAHANTKDNRLAREFGILLEDVEEDGDKALPTNEDISGWLNVDREDDEAWLDINFEDFDNELQGRNKSKTEKANGFGDTKAQADLRKIVSRFEEFLNDETAGFEGAELDDMDHDNDSSDDTEGEGGDDDESSDDEDKAVSFDEDQFNRMMREMMGLPPEDVTNTSTATAQSNLRKIRASGGRGNEEEGDDGGEEEEDIRQLAAQMEAELKELGALKLDVDPERAKVLGSKETVVFKGKGKGKGEDAQEAGGESDDEEVNIDYNLAKNLLESFKSQAGLAGPAGNLLGIMGMKLPRDEDEESEDGK</sequence>
<dbReference type="STRING" id="363999.A0A439CWI9"/>
<gene>
    <name evidence="2" type="ORF">EKO27_g8549</name>
</gene>
<accession>A0A439CWI9</accession>
<keyword evidence="3" id="KW-1185">Reference proteome</keyword>
<comment type="caution">
    <text evidence="2">The sequence shown here is derived from an EMBL/GenBank/DDBJ whole genome shotgun (WGS) entry which is preliminary data.</text>
</comment>
<proteinExistence type="predicted"/>
<dbReference type="Proteomes" id="UP000286045">
    <property type="component" value="Unassembled WGS sequence"/>
</dbReference>